<organism evidence="2 3">
    <name type="scientific">Pleurodeles waltl</name>
    <name type="common">Iberian ribbed newt</name>
    <dbReference type="NCBI Taxonomy" id="8319"/>
    <lineage>
        <taxon>Eukaryota</taxon>
        <taxon>Metazoa</taxon>
        <taxon>Chordata</taxon>
        <taxon>Craniata</taxon>
        <taxon>Vertebrata</taxon>
        <taxon>Euteleostomi</taxon>
        <taxon>Amphibia</taxon>
        <taxon>Batrachia</taxon>
        <taxon>Caudata</taxon>
        <taxon>Salamandroidea</taxon>
        <taxon>Salamandridae</taxon>
        <taxon>Pleurodelinae</taxon>
        <taxon>Pleurodeles</taxon>
    </lineage>
</organism>
<name>A0AAV7ST51_PLEWA</name>
<keyword evidence="3" id="KW-1185">Reference proteome</keyword>
<dbReference type="AlphaFoldDB" id="A0AAV7ST51"/>
<evidence type="ECO:0000313" key="2">
    <source>
        <dbReference type="EMBL" id="KAJ1167335.1"/>
    </source>
</evidence>
<sequence>MEAARGSSQGGNGGPPGEDLGLGTEHSMRTIIAAIQDLWGSIALLETKLDTVQIDINLLRAGMGKISEKVAAAETHVDGLQATTK</sequence>
<accession>A0AAV7ST51</accession>
<reference evidence="2" key="1">
    <citation type="journal article" date="2022" name="bioRxiv">
        <title>Sequencing and chromosome-scale assembly of the giantPleurodeles waltlgenome.</title>
        <authorList>
            <person name="Brown T."/>
            <person name="Elewa A."/>
            <person name="Iarovenko S."/>
            <person name="Subramanian E."/>
            <person name="Araus A.J."/>
            <person name="Petzold A."/>
            <person name="Susuki M."/>
            <person name="Suzuki K.-i.T."/>
            <person name="Hayashi T."/>
            <person name="Toyoda A."/>
            <person name="Oliveira C."/>
            <person name="Osipova E."/>
            <person name="Leigh N.D."/>
            <person name="Simon A."/>
            <person name="Yun M.H."/>
        </authorList>
    </citation>
    <scope>NUCLEOTIDE SEQUENCE</scope>
    <source>
        <strain evidence="2">20211129_DDA</strain>
        <tissue evidence="2">Liver</tissue>
    </source>
</reference>
<dbReference type="Proteomes" id="UP001066276">
    <property type="component" value="Chromosome 4_2"/>
</dbReference>
<gene>
    <name evidence="2" type="ORF">NDU88_007727</name>
</gene>
<protein>
    <submittedName>
        <fullName evidence="2">Uncharacterized protein</fullName>
    </submittedName>
</protein>
<proteinExistence type="predicted"/>
<dbReference type="EMBL" id="JANPWB010000008">
    <property type="protein sequence ID" value="KAJ1167335.1"/>
    <property type="molecule type" value="Genomic_DNA"/>
</dbReference>
<evidence type="ECO:0000256" key="1">
    <source>
        <dbReference type="SAM" id="MobiDB-lite"/>
    </source>
</evidence>
<comment type="caution">
    <text evidence="2">The sequence shown here is derived from an EMBL/GenBank/DDBJ whole genome shotgun (WGS) entry which is preliminary data.</text>
</comment>
<feature type="region of interest" description="Disordered" evidence="1">
    <location>
        <begin position="1"/>
        <end position="23"/>
    </location>
</feature>
<evidence type="ECO:0000313" key="3">
    <source>
        <dbReference type="Proteomes" id="UP001066276"/>
    </source>
</evidence>